<name>A0A194X6D9_MOLSC</name>
<dbReference type="AlphaFoldDB" id="A0A194X6D9"/>
<proteinExistence type="predicted"/>
<dbReference type="GeneID" id="28828216"/>
<gene>
    <name evidence="2" type="ORF">LY89DRAFT_719361</name>
</gene>
<accession>A0A194X6D9</accession>
<evidence type="ECO:0000313" key="2">
    <source>
        <dbReference type="EMBL" id="KUJ15634.1"/>
    </source>
</evidence>
<keyword evidence="3" id="KW-1185">Reference proteome</keyword>
<dbReference type="InParanoid" id="A0A194X6D9"/>
<dbReference type="KEGG" id="psco:LY89DRAFT_719361"/>
<organism evidence="2 3">
    <name type="scientific">Mollisia scopiformis</name>
    <name type="common">Conifer needle endophyte fungus</name>
    <name type="synonym">Phialocephala scopiformis</name>
    <dbReference type="NCBI Taxonomy" id="149040"/>
    <lineage>
        <taxon>Eukaryota</taxon>
        <taxon>Fungi</taxon>
        <taxon>Dikarya</taxon>
        <taxon>Ascomycota</taxon>
        <taxon>Pezizomycotina</taxon>
        <taxon>Leotiomycetes</taxon>
        <taxon>Helotiales</taxon>
        <taxon>Mollisiaceae</taxon>
        <taxon>Mollisia</taxon>
    </lineage>
</organism>
<dbReference type="OrthoDB" id="2507140at2759"/>
<sequence length="183" mass="18044">MYISSVLTISSLAAFAVAATSTTYSYVPTTSACGAQPVLEACIASTTAIIESCAATDYSCQCQKYTDLVTCFNVCPNDPRIVAAQSSQSTYCSDASAYSTTTTSAISRAVSSAVPVTTTDANSASLATTGSSGAIRVASSTTDAGSSASASASSTAKSGAQKELIVGAGSVVMGLAGLVGAFL</sequence>
<dbReference type="Proteomes" id="UP000070700">
    <property type="component" value="Unassembled WGS sequence"/>
</dbReference>
<evidence type="ECO:0008006" key="4">
    <source>
        <dbReference type="Google" id="ProtNLM"/>
    </source>
</evidence>
<reference evidence="2 3" key="1">
    <citation type="submission" date="2015-10" db="EMBL/GenBank/DDBJ databases">
        <title>Full genome of DAOMC 229536 Phialocephala scopiformis, a fungal endophyte of spruce producing the potent anti-insectan compound rugulosin.</title>
        <authorList>
            <consortium name="DOE Joint Genome Institute"/>
            <person name="Walker A.K."/>
            <person name="Frasz S.L."/>
            <person name="Seifert K.A."/>
            <person name="Miller J.D."/>
            <person name="Mondo S.J."/>
            <person name="Labutti K."/>
            <person name="Lipzen A."/>
            <person name="Dockter R."/>
            <person name="Kennedy M."/>
            <person name="Grigoriev I.V."/>
            <person name="Spatafora J.W."/>
        </authorList>
    </citation>
    <scope>NUCLEOTIDE SEQUENCE [LARGE SCALE GENOMIC DNA]</scope>
    <source>
        <strain evidence="2 3">CBS 120377</strain>
    </source>
</reference>
<feature type="chain" id="PRO_5008267943" description="GPI anchored serine-threonine rich protein" evidence="1">
    <location>
        <begin position="19"/>
        <end position="183"/>
    </location>
</feature>
<feature type="signal peptide" evidence="1">
    <location>
        <begin position="1"/>
        <end position="18"/>
    </location>
</feature>
<dbReference type="RefSeq" id="XP_018069989.1">
    <property type="nucleotide sequence ID" value="XM_018218490.1"/>
</dbReference>
<evidence type="ECO:0000313" key="3">
    <source>
        <dbReference type="Proteomes" id="UP000070700"/>
    </source>
</evidence>
<dbReference type="EMBL" id="KQ947417">
    <property type="protein sequence ID" value="KUJ15634.1"/>
    <property type="molecule type" value="Genomic_DNA"/>
</dbReference>
<evidence type="ECO:0000256" key="1">
    <source>
        <dbReference type="SAM" id="SignalP"/>
    </source>
</evidence>
<keyword evidence="1" id="KW-0732">Signal</keyword>
<protein>
    <recommendedName>
        <fullName evidence="4">GPI anchored serine-threonine rich protein</fullName>
    </recommendedName>
</protein>